<dbReference type="EMBL" id="JAGTJQ010000004">
    <property type="protein sequence ID" value="KAH7032791.1"/>
    <property type="molecule type" value="Genomic_DNA"/>
</dbReference>
<keyword evidence="3" id="KW-1185">Reference proteome</keyword>
<name>A0A9P8Y918_9PEZI</name>
<comment type="caution">
    <text evidence="2">The sequence shown here is derived from an EMBL/GenBank/DDBJ whole genome shotgun (WGS) entry which is preliminary data.</text>
</comment>
<feature type="compositionally biased region" description="Basic and acidic residues" evidence="1">
    <location>
        <begin position="23"/>
        <end position="48"/>
    </location>
</feature>
<feature type="compositionally biased region" description="Basic and acidic residues" evidence="1">
    <location>
        <begin position="86"/>
        <end position="112"/>
    </location>
</feature>
<accession>A0A9P8Y918</accession>
<feature type="compositionally biased region" description="Polar residues" evidence="1">
    <location>
        <begin position="64"/>
        <end position="76"/>
    </location>
</feature>
<dbReference type="Proteomes" id="UP000756346">
    <property type="component" value="Unassembled WGS sequence"/>
</dbReference>
<evidence type="ECO:0000256" key="1">
    <source>
        <dbReference type="SAM" id="MobiDB-lite"/>
    </source>
</evidence>
<dbReference type="GeneID" id="70186176"/>
<gene>
    <name evidence="2" type="ORF">B0I36DRAFT_347957</name>
</gene>
<protein>
    <submittedName>
        <fullName evidence="2">Uncharacterized protein</fullName>
    </submittedName>
</protein>
<evidence type="ECO:0000313" key="2">
    <source>
        <dbReference type="EMBL" id="KAH7032791.1"/>
    </source>
</evidence>
<feature type="region of interest" description="Disordered" evidence="1">
    <location>
        <begin position="1"/>
        <end position="112"/>
    </location>
</feature>
<sequence>MTSDNKSTPGAEPHQKQLSFKQQLDKAAFEAKHPDAGKREPTIVDKVAETVTTYVPPLGKILNKSPSPDNNGQQKPTADPDVPPVRPDHDPHIEEFVRDQHRSKKPDGKVVT</sequence>
<evidence type="ECO:0000313" key="3">
    <source>
        <dbReference type="Proteomes" id="UP000756346"/>
    </source>
</evidence>
<organism evidence="2 3">
    <name type="scientific">Microdochium trichocladiopsis</name>
    <dbReference type="NCBI Taxonomy" id="1682393"/>
    <lineage>
        <taxon>Eukaryota</taxon>
        <taxon>Fungi</taxon>
        <taxon>Dikarya</taxon>
        <taxon>Ascomycota</taxon>
        <taxon>Pezizomycotina</taxon>
        <taxon>Sordariomycetes</taxon>
        <taxon>Xylariomycetidae</taxon>
        <taxon>Xylariales</taxon>
        <taxon>Microdochiaceae</taxon>
        <taxon>Microdochium</taxon>
    </lineage>
</organism>
<reference evidence="2" key="1">
    <citation type="journal article" date="2021" name="Nat. Commun.">
        <title>Genetic determinants of endophytism in the Arabidopsis root mycobiome.</title>
        <authorList>
            <person name="Mesny F."/>
            <person name="Miyauchi S."/>
            <person name="Thiergart T."/>
            <person name="Pickel B."/>
            <person name="Atanasova L."/>
            <person name="Karlsson M."/>
            <person name="Huettel B."/>
            <person name="Barry K.W."/>
            <person name="Haridas S."/>
            <person name="Chen C."/>
            <person name="Bauer D."/>
            <person name="Andreopoulos W."/>
            <person name="Pangilinan J."/>
            <person name="LaButti K."/>
            <person name="Riley R."/>
            <person name="Lipzen A."/>
            <person name="Clum A."/>
            <person name="Drula E."/>
            <person name="Henrissat B."/>
            <person name="Kohler A."/>
            <person name="Grigoriev I.V."/>
            <person name="Martin F.M."/>
            <person name="Hacquard S."/>
        </authorList>
    </citation>
    <scope>NUCLEOTIDE SEQUENCE</scope>
    <source>
        <strain evidence="2">MPI-CAGE-CH-0230</strain>
    </source>
</reference>
<proteinExistence type="predicted"/>
<dbReference type="OrthoDB" id="3436397at2759"/>
<dbReference type="AlphaFoldDB" id="A0A9P8Y918"/>
<dbReference type="RefSeq" id="XP_046013623.1">
    <property type="nucleotide sequence ID" value="XM_046156630.1"/>
</dbReference>